<keyword evidence="1" id="KW-0472">Membrane</keyword>
<keyword evidence="1" id="KW-0812">Transmembrane</keyword>
<evidence type="ECO:0000313" key="3">
    <source>
        <dbReference type="Proteomes" id="UP000015105"/>
    </source>
</evidence>
<dbReference type="EnsemblPlants" id="AET1Gv20959400.10">
    <property type="protein sequence ID" value="AET1Gv20959400.10"/>
    <property type="gene ID" value="AET1Gv20959400"/>
</dbReference>
<protein>
    <submittedName>
        <fullName evidence="2">Uncharacterized protein</fullName>
    </submittedName>
</protein>
<keyword evidence="1" id="KW-1133">Transmembrane helix</keyword>
<reference evidence="3" key="2">
    <citation type="journal article" date="2017" name="Nat. Plants">
        <title>The Aegilops tauschii genome reveals multiple impacts of transposons.</title>
        <authorList>
            <person name="Zhao G."/>
            <person name="Zou C."/>
            <person name="Li K."/>
            <person name="Wang K."/>
            <person name="Li T."/>
            <person name="Gao L."/>
            <person name="Zhang X."/>
            <person name="Wang H."/>
            <person name="Yang Z."/>
            <person name="Liu X."/>
            <person name="Jiang W."/>
            <person name="Mao L."/>
            <person name="Kong X."/>
            <person name="Jiao Y."/>
            <person name="Jia J."/>
        </authorList>
    </citation>
    <scope>NUCLEOTIDE SEQUENCE [LARGE SCALE GENOMIC DNA]</scope>
    <source>
        <strain evidence="3">cv. AL8/78</strain>
    </source>
</reference>
<evidence type="ECO:0000313" key="2">
    <source>
        <dbReference type="EnsemblPlants" id="AET1Gv20959400.10"/>
    </source>
</evidence>
<reference evidence="2" key="4">
    <citation type="submission" date="2019-03" db="UniProtKB">
        <authorList>
            <consortium name="EnsemblPlants"/>
        </authorList>
    </citation>
    <scope>IDENTIFICATION</scope>
</reference>
<dbReference type="Proteomes" id="UP000015105">
    <property type="component" value="Chromosome 1D"/>
</dbReference>
<name>A0A452ZXA5_AEGTS</name>
<reference evidence="2" key="5">
    <citation type="journal article" date="2021" name="G3 (Bethesda)">
        <title>Aegilops tauschii genome assembly Aet v5.0 features greater sequence contiguity and improved annotation.</title>
        <authorList>
            <person name="Wang L."/>
            <person name="Zhu T."/>
            <person name="Rodriguez J.C."/>
            <person name="Deal K.R."/>
            <person name="Dubcovsky J."/>
            <person name="McGuire P.E."/>
            <person name="Lux T."/>
            <person name="Spannagl M."/>
            <person name="Mayer K.F.X."/>
            <person name="Baldrich P."/>
            <person name="Meyers B.C."/>
            <person name="Huo N."/>
            <person name="Gu Y.Q."/>
            <person name="Zhou H."/>
            <person name="Devos K.M."/>
            <person name="Bennetzen J.L."/>
            <person name="Unver T."/>
            <person name="Budak H."/>
            <person name="Gulick P.J."/>
            <person name="Galiba G."/>
            <person name="Kalapos B."/>
            <person name="Nelson D.R."/>
            <person name="Li P."/>
            <person name="You F.M."/>
            <person name="Luo M.C."/>
            <person name="Dvorak J."/>
        </authorList>
    </citation>
    <scope>NUCLEOTIDE SEQUENCE [LARGE SCALE GENOMIC DNA]</scope>
    <source>
        <strain evidence="2">cv. AL8/78</strain>
    </source>
</reference>
<accession>A0A452ZXA5</accession>
<reference evidence="2" key="3">
    <citation type="journal article" date="2017" name="Nature">
        <title>Genome sequence of the progenitor of the wheat D genome Aegilops tauschii.</title>
        <authorList>
            <person name="Luo M.C."/>
            <person name="Gu Y.Q."/>
            <person name="Puiu D."/>
            <person name="Wang H."/>
            <person name="Twardziok S.O."/>
            <person name="Deal K.R."/>
            <person name="Huo N."/>
            <person name="Zhu T."/>
            <person name="Wang L."/>
            <person name="Wang Y."/>
            <person name="McGuire P.E."/>
            <person name="Liu S."/>
            <person name="Long H."/>
            <person name="Ramasamy R.K."/>
            <person name="Rodriguez J.C."/>
            <person name="Van S.L."/>
            <person name="Yuan L."/>
            <person name="Wang Z."/>
            <person name="Xia Z."/>
            <person name="Xiao L."/>
            <person name="Anderson O.D."/>
            <person name="Ouyang S."/>
            <person name="Liang Y."/>
            <person name="Zimin A.V."/>
            <person name="Pertea G."/>
            <person name="Qi P."/>
            <person name="Bennetzen J.L."/>
            <person name="Dai X."/>
            <person name="Dawson M.W."/>
            <person name="Muller H.G."/>
            <person name="Kugler K."/>
            <person name="Rivarola-Duarte L."/>
            <person name="Spannagl M."/>
            <person name="Mayer K.F.X."/>
            <person name="Lu F.H."/>
            <person name="Bevan M.W."/>
            <person name="Leroy P."/>
            <person name="Li P."/>
            <person name="You F.M."/>
            <person name="Sun Q."/>
            <person name="Liu Z."/>
            <person name="Lyons E."/>
            <person name="Wicker T."/>
            <person name="Salzberg S.L."/>
            <person name="Devos K.M."/>
            <person name="Dvorak J."/>
        </authorList>
    </citation>
    <scope>NUCLEOTIDE SEQUENCE [LARGE SCALE GENOMIC DNA]</scope>
    <source>
        <strain evidence="2">cv. AL8/78</strain>
    </source>
</reference>
<proteinExistence type="predicted"/>
<keyword evidence="3" id="KW-1185">Reference proteome</keyword>
<dbReference type="AlphaFoldDB" id="A0A452ZXA5"/>
<reference evidence="3" key="1">
    <citation type="journal article" date="2014" name="Science">
        <title>Ancient hybridizations among the ancestral genomes of bread wheat.</title>
        <authorList>
            <consortium name="International Wheat Genome Sequencing Consortium,"/>
            <person name="Marcussen T."/>
            <person name="Sandve S.R."/>
            <person name="Heier L."/>
            <person name="Spannagl M."/>
            <person name="Pfeifer M."/>
            <person name="Jakobsen K.S."/>
            <person name="Wulff B.B."/>
            <person name="Steuernagel B."/>
            <person name="Mayer K.F."/>
            <person name="Olsen O.A."/>
        </authorList>
    </citation>
    <scope>NUCLEOTIDE SEQUENCE [LARGE SCALE GENOMIC DNA]</scope>
    <source>
        <strain evidence="3">cv. AL8/78</strain>
    </source>
</reference>
<feature type="transmembrane region" description="Helical" evidence="1">
    <location>
        <begin position="6"/>
        <end position="36"/>
    </location>
</feature>
<dbReference type="Gramene" id="AET1Gv20959400.10">
    <property type="protein sequence ID" value="AET1Gv20959400.10"/>
    <property type="gene ID" value="AET1Gv20959400"/>
</dbReference>
<organism evidence="2 3">
    <name type="scientific">Aegilops tauschii subsp. strangulata</name>
    <name type="common">Goatgrass</name>
    <dbReference type="NCBI Taxonomy" id="200361"/>
    <lineage>
        <taxon>Eukaryota</taxon>
        <taxon>Viridiplantae</taxon>
        <taxon>Streptophyta</taxon>
        <taxon>Embryophyta</taxon>
        <taxon>Tracheophyta</taxon>
        <taxon>Spermatophyta</taxon>
        <taxon>Magnoliopsida</taxon>
        <taxon>Liliopsida</taxon>
        <taxon>Poales</taxon>
        <taxon>Poaceae</taxon>
        <taxon>BOP clade</taxon>
        <taxon>Pooideae</taxon>
        <taxon>Triticodae</taxon>
        <taxon>Triticeae</taxon>
        <taxon>Triticinae</taxon>
        <taxon>Aegilops</taxon>
    </lineage>
</organism>
<sequence length="39" mass="4413">LTFIYFVAVTCIFGIFLNSFGKILCFYSFSLSCVYLNAS</sequence>
<evidence type="ECO:0000256" key="1">
    <source>
        <dbReference type="SAM" id="Phobius"/>
    </source>
</evidence>